<dbReference type="Proteomes" id="UP001556692">
    <property type="component" value="Unassembled WGS sequence"/>
</dbReference>
<evidence type="ECO:0000256" key="2">
    <source>
        <dbReference type="ARBA" id="ARBA00022448"/>
    </source>
</evidence>
<comment type="similarity">
    <text evidence="1">Belongs to the ABC transporter superfamily.</text>
</comment>
<dbReference type="EMBL" id="JBDPGJ010000009">
    <property type="protein sequence ID" value="MEX0409495.1"/>
    <property type="molecule type" value="Genomic_DNA"/>
</dbReference>
<evidence type="ECO:0000313" key="6">
    <source>
        <dbReference type="EMBL" id="MEX0409495.1"/>
    </source>
</evidence>
<accession>A0ABV3ST62</accession>
<dbReference type="InterPro" id="IPR015856">
    <property type="entry name" value="ABC_transpr_CbiO/EcfA_su"/>
</dbReference>
<dbReference type="Gene3D" id="3.40.50.300">
    <property type="entry name" value="P-loop containing nucleotide triphosphate hydrolases"/>
    <property type="match status" value="2"/>
</dbReference>
<dbReference type="SMART" id="SM00382">
    <property type="entry name" value="AAA"/>
    <property type="match status" value="2"/>
</dbReference>
<keyword evidence="2" id="KW-0813">Transport</keyword>
<dbReference type="SUPFAM" id="SSF52540">
    <property type="entry name" value="P-loop containing nucleoside triphosphate hydrolases"/>
    <property type="match status" value="2"/>
</dbReference>
<evidence type="ECO:0000256" key="1">
    <source>
        <dbReference type="ARBA" id="ARBA00005417"/>
    </source>
</evidence>
<dbReference type="Pfam" id="PF00005">
    <property type="entry name" value="ABC_tran"/>
    <property type="match status" value="2"/>
</dbReference>
<dbReference type="InterPro" id="IPR003593">
    <property type="entry name" value="AAA+_ATPase"/>
</dbReference>
<evidence type="ECO:0000313" key="7">
    <source>
        <dbReference type="Proteomes" id="UP001556692"/>
    </source>
</evidence>
<name>A0ABV3ST62_9HYPH</name>
<proteinExistence type="inferred from homology"/>
<feature type="domain" description="ABC transporter" evidence="5">
    <location>
        <begin position="313"/>
        <end position="535"/>
    </location>
</feature>
<dbReference type="InterPro" id="IPR017871">
    <property type="entry name" value="ABC_transporter-like_CS"/>
</dbReference>
<dbReference type="PANTHER" id="PTHR43553">
    <property type="entry name" value="HEAVY METAL TRANSPORTER"/>
    <property type="match status" value="1"/>
</dbReference>
<reference evidence="6 7" key="1">
    <citation type="submission" date="2024-05" db="EMBL/GenBank/DDBJ databases">
        <authorList>
            <person name="Jiang F."/>
        </authorList>
    </citation>
    <scope>NUCLEOTIDE SEQUENCE [LARGE SCALE GENOMIC DNA]</scope>
    <source>
        <strain evidence="6 7">LZ166</strain>
    </source>
</reference>
<keyword evidence="3" id="KW-0547">Nucleotide-binding</keyword>
<dbReference type="RefSeq" id="WP_367957350.1">
    <property type="nucleotide sequence ID" value="NZ_JBDPGJ010000009.1"/>
</dbReference>
<dbReference type="PANTHER" id="PTHR43553:SF24">
    <property type="entry name" value="ENERGY-COUPLING FACTOR TRANSPORTER ATP-BINDING PROTEIN ECFA1"/>
    <property type="match status" value="1"/>
</dbReference>
<dbReference type="PROSITE" id="PS00211">
    <property type="entry name" value="ABC_TRANSPORTER_1"/>
    <property type="match status" value="2"/>
</dbReference>
<dbReference type="PROSITE" id="PS50893">
    <property type="entry name" value="ABC_TRANSPORTER_2"/>
    <property type="match status" value="2"/>
</dbReference>
<dbReference type="CDD" id="cd03225">
    <property type="entry name" value="ABC_cobalt_CbiO_domain1"/>
    <property type="match status" value="2"/>
</dbReference>
<organism evidence="6 7">
    <name type="scientific">Aquibium pacificus</name>
    <dbReference type="NCBI Taxonomy" id="3153579"/>
    <lineage>
        <taxon>Bacteria</taxon>
        <taxon>Pseudomonadati</taxon>
        <taxon>Pseudomonadota</taxon>
        <taxon>Alphaproteobacteria</taxon>
        <taxon>Hyphomicrobiales</taxon>
        <taxon>Phyllobacteriaceae</taxon>
        <taxon>Aquibium</taxon>
    </lineage>
</organism>
<keyword evidence="7" id="KW-1185">Reference proteome</keyword>
<dbReference type="InterPro" id="IPR050095">
    <property type="entry name" value="ECF_ABC_transporter_ATP-bd"/>
</dbReference>
<keyword evidence="4 6" id="KW-0067">ATP-binding</keyword>
<dbReference type="InterPro" id="IPR027417">
    <property type="entry name" value="P-loop_NTPase"/>
</dbReference>
<evidence type="ECO:0000256" key="3">
    <source>
        <dbReference type="ARBA" id="ARBA00022741"/>
    </source>
</evidence>
<evidence type="ECO:0000259" key="5">
    <source>
        <dbReference type="PROSITE" id="PS50893"/>
    </source>
</evidence>
<dbReference type="GO" id="GO:0005524">
    <property type="term" value="F:ATP binding"/>
    <property type="evidence" value="ECO:0007669"/>
    <property type="project" value="UniProtKB-KW"/>
</dbReference>
<comment type="caution">
    <text evidence="6">The sequence shown here is derived from an EMBL/GenBank/DDBJ whole genome shotgun (WGS) entry which is preliminary data.</text>
</comment>
<protein>
    <submittedName>
        <fullName evidence="6">ABC transporter ATP-binding protein</fullName>
    </submittedName>
</protein>
<sequence length="552" mass="58057">MSDGHDALAWRDVRVRYPYQSEDSVGPVSLAVRRGERLLLLGPSGAGKSTLLSTLTGLIPGTIPASVSGEVRLMGRNTAARTPAEWADTTAWLLQDAEHTLCGMTVGDEIAFALENRALPESEIASAVEAAMTRVEIPRQWRARRTASLSGGEKQLVALAAAVAQQAPLLVADEPSAHLAPEAADRLRRLILDDPARTILIVDHRLDGLFASVDRVAVLGRDGGLLAVDAPGPLFRRYGTDLAAMGIWRPAAAELDAMLAEAGLVAETPPLTVDDALRAIDPPPASTRKAAIGAVSRFVAGRTLPVPEAEPGEVVAGLFGAACAPLFGPTVLEGITLSVRRGETVAILGRNGAGKSTFAASLAGLLRLKAGRREGQPAGMAFQNPESQLIAGSVLDEVAEALAADMPAADAAREAEHLLDAWGLEGLAQRHPFELSQGQKRRLALLCLAATDRWPLLILDEPTAGLDAAGVDALARRIAALAVADRAVAIVTHDMDFALRTCRRAIVVGNGTIIADRPMNAVAADRALLERGGLREPAVMPAMRWLGRHAPC</sequence>
<dbReference type="InterPro" id="IPR003439">
    <property type="entry name" value="ABC_transporter-like_ATP-bd"/>
</dbReference>
<gene>
    <name evidence="6" type="ORF">ABGN05_28025</name>
</gene>
<feature type="domain" description="ABC transporter" evidence="5">
    <location>
        <begin position="8"/>
        <end position="247"/>
    </location>
</feature>
<evidence type="ECO:0000256" key="4">
    <source>
        <dbReference type="ARBA" id="ARBA00022840"/>
    </source>
</evidence>